<evidence type="ECO:0000313" key="1">
    <source>
        <dbReference type="EMBL" id="OAS23905.1"/>
    </source>
</evidence>
<proteinExistence type="predicted"/>
<reference evidence="1 2" key="1">
    <citation type="submission" date="2016-04" db="EMBL/GenBank/DDBJ databases">
        <authorList>
            <person name="Evans L.H."/>
            <person name="Alamgir A."/>
            <person name="Owens N."/>
            <person name="Weber N.D."/>
            <person name="Virtaneva K."/>
            <person name="Barbian K."/>
            <person name="Babar A."/>
            <person name="Rosenke K."/>
        </authorList>
    </citation>
    <scope>NUCLEOTIDE SEQUENCE [LARGE SCALE GENOMIC DNA]</scope>
    <source>
        <strain evidence="1 2">PMB02</strain>
    </source>
</reference>
<evidence type="ECO:0000313" key="2">
    <source>
        <dbReference type="Proteomes" id="UP000078316"/>
    </source>
</evidence>
<organism evidence="1 2">
    <name type="scientific">Methylobacterium platani</name>
    <dbReference type="NCBI Taxonomy" id="427683"/>
    <lineage>
        <taxon>Bacteria</taxon>
        <taxon>Pseudomonadati</taxon>
        <taxon>Pseudomonadota</taxon>
        <taxon>Alphaproteobacteria</taxon>
        <taxon>Hyphomicrobiales</taxon>
        <taxon>Methylobacteriaceae</taxon>
        <taxon>Methylobacterium</taxon>
    </lineage>
</organism>
<gene>
    <name evidence="1" type="ORF">A5481_15760</name>
</gene>
<dbReference type="EMBL" id="LWHQ01000028">
    <property type="protein sequence ID" value="OAS23905.1"/>
    <property type="molecule type" value="Genomic_DNA"/>
</dbReference>
<dbReference type="Proteomes" id="UP000078316">
    <property type="component" value="Unassembled WGS sequence"/>
</dbReference>
<accession>A0A179S871</accession>
<protein>
    <submittedName>
        <fullName evidence="1">Uncharacterized protein</fullName>
    </submittedName>
</protein>
<dbReference type="AlphaFoldDB" id="A0A179S871"/>
<comment type="caution">
    <text evidence="1">The sequence shown here is derived from an EMBL/GenBank/DDBJ whole genome shotgun (WGS) entry which is preliminary data.</text>
</comment>
<sequence length="97" mass="10311">MTPYHTNARQVGDASESAAYAFAGGLASALIAGRAARAERDAETADAWRAVAAHVRAGRVAAARTRQEDASRAEAARQADDEHRRRILLLRARTAAA</sequence>
<name>A0A179S871_9HYPH</name>
<dbReference type="RefSeq" id="WP_048435284.1">
    <property type="nucleotide sequence ID" value="NZ_LWHQ01000028.1"/>
</dbReference>